<sequence length="568" mass="62579">MAKGGKQKRTEADEAGKLRGPGRPPLPKGESRRRRNEHSKKSRANKKFERERFEAFVTQPGIIDKYEAFKEDYNKRNGESSKKDGTNKSFDVEMLTGSSNVASNNEGELQSSCTWTMPLTVGAMNSTGIGTRSEPSIWGREEELAEVRKGKMAATGGNCTPPHFPMSGSQSSEFMVSANQTAHQSAFTGDSNWKVVQYAQKQHDTSVAKRPSSHGLDQIQLQHQISEMQAQLQWMVDNFNTMVQRSVVALAPCGFFQQTNASTVSPAEPHRDLLSMRGGTNAAAGSSGDPTNQSFPHNEESLYLWMRCCTSLGGDLALFCTDTVDACCLHFVYGMFDRRDKKVIIRKTDDGCLRPSSLLWIVCRVLFTVCKSEFISLQKWQELFVKFCEDVKITEKFKAFYLKEQRERIFSEELDKLGKAIVEDLANQYFDKDLSVTSDENLEIEMTQTGGLKGVTDMSSSSFGAMGITFEPQGKITNDDLGQGSIDELSLDDLLQDVPLDSHAWDTLLNSLLESEVFTGNLAGSSNVASTGGGKPHHDHLGTPGETTAAAGSSGGPTTQFSPHNEKF</sequence>
<protein>
    <recommendedName>
        <fullName evidence="4">AH domain-containing protein</fullName>
    </recommendedName>
</protein>
<feature type="compositionally biased region" description="Basic residues" evidence="1">
    <location>
        <begin position="31"/>
        <end position="45"/>
    </location>
</feature>
<organism evidence="2 3">
    <name type="scientific">Rubroshorea leprosula</name>
    <dbReference type="NCBI Taxonomy" id="152421"/>
    <lineage>
        <taxon>Eukaryota</taxon>
        <taxon>Viridiplantae</taxon>
        <taxon>Streptophyta</taxon>
        <taxon>Embryophyta</taxon>
        <taxon>Tracheophyta</taxon>
        <taxon>Spermatophyta</taxon>
        <taxon>Magnoliopsida</taxon>
        <taxon>eudicotyledons</taxon>
        <taxon>Gunneridae</taxon>
        <taxon>Pentapetalae</taxon>
        <taxon>rosids</taxon>
        <taxon>malvids</taxon>
        <taxon>Malvales</taxon>
        <taxon>Dipterocarpaceae</taxon>
        <taxon>Rubroshorea</taxon>
    </lineage>
</organism>
<comment type="caution">
    <text evidence="2">The sequence shown here is derived from an EMBL/GenBank/DDBJ whole genome shotgun (WGS) entry which is preliminary data.</text>
</comment>
<evidence type="ECO:0008006" key="4">
    <source>
        <dbReference type="Google" id="ProtNLM"/>
    </source>
</evidence>
<feature type="compositionally biased region" description="Basic and acidic residues" evidence="1">
    <location>
        <begin position="8"/>
        <end position="17"/>
    </location>
</feature>
<dbReference type="Proteomes" id="UP001054252">
    <property type="component" value="Unassembled WGS sequence"/>
</dbReference>
<dbReference type="EMBL" id="BPVZ01000201">
    <property type="protein sequence ID" value="GKV46022.1"/>
    <property type="molecule type" value="Genomic_DNA"/>
</dbReference>
<evidence type="ECO:0000313" key="2">
    <source>
        <dbReference type="EMBL" id="GKV46022.1"/>
    </source>
</evidence>
<proteinExistence type="predicted"/>
<name>A0AAV5M999_9ROSI</name>
<accession>A0AAV5M999</accession>
<feature type="region of interest" description="Disordered" evidence="1">
    <location>
        <begin position="1"/>
        <end position="54"/>
    </location>
</feature>
<gene>
    <name evidence="2" type="ORF">SLEP1_g53042</name>
</gene>
<evidence type="ECO:0000256" key="1">
    <source>
        <dbReference type="SAM" id="MobiDB-lite"/>
    </source>
</evidence>
<keyword evidence="3" id="KW-1185">Reference proteome</keyword>
<evidence type="ECO:0000313" key="3">
    <source>
        <dbReference type="Proteomes" id="UP001054252"/>
    </source>
</evidence>
<dbReference type="AlphaFoldDB" id="A0AAV5M999"/>
<feature type="region of interest" description="Disordered" evidence="1">
    <location>
        <begin position="264"/>
        <end position="295"/>
    </location>
</feature>
<feature type="region of interest" description="Disordered" evidence="1">
    <location>
        <begin position="528"/>
        <end position="568"/>
    </location>
</feature>
<feature type="compositionally biased region" description="Low complexity" evidence="1">
    <location>
        <begin position="542"/>
        <end position="559"/>
    </location>
</feature>
<reference evidence="2 3" key="1">
    <citation type="journal article" date="2021" name="Commun. Biol.">
        <title>The genome of Shorea leprosula (Dipterocarpaceae) highlights the ecological relevance of drought in aseasonal tropical rainforests.</title>
        <authorList>
            <person name="Ng K.K.S."/>
            <person name="Kobayashi M.J."/>
            <person name="Fawcett J.A."/>
            <person name="Hatakeyama M."/>
            <person name="Paape T."/>
            <person name="Ng C.H."/>
            <person name="Ang C.C."/>
            <person name="Tnah L.H."/>
            <person name="Lee C.T."/>
            <person name="Nishiyama T."/>
            <person name="Sese J."/>
            <person name="O'Brien M.J."/>
            <person name="Copetti D."/>
            <person name="Mohd Noor M.I."/>
            <person name="Ong R.C."/>
            <person name="Putra M."/>
            <person name="Sireger I.Z."/>
            <person name="Indrioko S."/>
            <person name="Kosugi Y."/>
            <person name="Izuno A."/>
            <person name="Isagi Y."/>
            <person name="Lee S.L."/>
            <person name="Shimizu K.K."/>
        </authorList>
    </citation>
    <scope>NUCLEOTIDE SEQUENCE [LARGE SCALE GENOMIC DNA]</scope>
    <source>
        <strain evidence="2">214</strain>
    </source>
</reference>